<dbReference type="EMBL" id="CAIJEN010000012">
    <property type="protein sequence ID" value="CAD0091236.1"/>
    <property type="molecule type" value="Genomic_DNA"/>
</dbReference>
<feature type="compositionally biased region" description="Pro residues" evidence="1">
    <location>
        <begin position="101"/>
        <end position="120"/>
    </location>
</feature>
<keyword evidence="4" id="KW-1185">Reference proteome</keyword>
<protein>
    <recommendedName>
        <fullName evidence="2">J domain-containing protein</fullName>
    </recommendedName>
</protein>
<dbReference type="Pfam" id="PF00226">
    <property type="entry name" value="DnaJ"/>
    <property type="match status" value="1"/>
</dbReference>
<dbReference type="SMART" id="SM00271">
    <property type="entry name" value="DnaJ"/>
    <property type="match status" value="1"/>
</dbReference>
<dbReference type="CDD" id="cd06257">
    <property type="entry name" value="DnaJ"/>
    <property type="match status" value="1"/>
</dbReference>
<gene>
    <name evidence="3" type="ORF">AWRI4619_LOCUS6633</name>
</gene>
<dbReference type="PRINTS" id="PR00625">
    <property type="entry name" value="JDOMAIN"/>
</dbReference>
<feature type="region of interest" description="Disordered" evidence="1">
    <location>
        <begin position="101"/>
        <end position="135"/>
    </location>
</feature>
<sequence length="329" mass="36897">MPPDKDLNTILGLSSTATADEIRKAYHKASRVHHPDKSRSKSTPMMQEVNNAWEVLSDTHSRAQYDAKIKAHDSCQNYCASCTGETRGNCPHQFNFKPAHSYPPPPSAPRSPSPPPPPPVCKHCGNVKGENARKSKRISELETDIHKLKDHINSLKTNFRERDRIAMNNEKILKQQLRDLQGRLSKLAAQKNDLEEKRPKDSIGHPAEATNEKLAKVQNELAQVEAKNVTQSSTIQRLNDELKALKAAGQPESSQSDSKMKDELVLKDRKITELEKSNKVLRGANTQEKDKLSKAQKALKTALDNETATRKENERLAAELETARLKLEQ</sequence>
<name>A0A9N8PEH5_9PEZI</name>
<dbReference type="Proteomes" id="UP000716446">
    <property type="component" value="Unassembled WGS sequence"/>
</dbReference>
<accession>A0A9N8PEH5</accession>
<dbReference type="AlphaFoldDB" id="A0A9N8PEH5"/>
<feature type="region of interest" description="Disordered" evidence="1">
    <location>
        <begin position="26"/>
        <end position="49"/>
    </location>
</feature>
<evidence type="ECO:0000259" key="2">
    <source>
        <dbReference type="PROSITE" id="PS50076"/>
    </source>
</evidence>
<feature type="domain" description="J" evidence="2">
    <location>
        <begin position="6"/>
        <end position="69"/>
    </location>
</feature>
<comment type="caution">
    <text evidence="3">The sequence shown here is derived from an EMBL/GenBank/DDBJ whole genome shotgun (WGS) entry which is preliminary data.</text>
</comment>
<reference evidence="3" key="1">
    <citation type="submission" date="2020-06" db="EMBL/GenBank/DDBJ databases">
        <authorList>
            <person name="Onetto C."/>
        </authorList>
    </citation>
    <scope>NUCLEOTIDE SEQUENCE</scope>
</reference>
<dbReference type="InterPro" id="IPR036869">
    <property type="entry name" value="J_dom_sf"/>
</dbReference>
<dbReference type="PANTHER" id="PTHR24074">
    <property type="entry name" value="CO-CHAPERONE PROTEIN DJLA"/>
    <property type="match status" value="1"/>
</dbReference>
<evidence type="ECO:0000313" key="3">
    <source>
        <dbReference type="EMBL" id="CAD0091236.1"/>
    </source>
</evidence>
<dbReference type="PROSITE" id="PS50076">
    <property type="entry name" value="DNAJ_2"/>
    <property type="match status" value="1"/>
</dbReference>
<evidence type="ECO:0000313" key="4">
    <source>
        <dbReference type="Proteomes" id="UP000716446"/>
    </source>
</evidence>
<feature type="region of interest" description="Disordered" evidence="1">
    <location>
        <begin position="276"/>
        <end position="314"/>
    </location>
</feature>
<dbReference type="InterPro" id="IPR001623">
    <property type="entry name" value="DnaJ_domain"/>
</dbReference>
<proteinExistence type="predicted"/>
<evidence type="ECO:0000256" key="1">
    <source>
        <dbReference type="SAM" id="MobiDB-lite"/>
    </source>
</evidence>
<dbReference type="Gene3D" id="1.10.287.110">
    <property type="entry name" value="DnaJ domain"/>
    <property type="match status" value="1"/>
</dbReference>
<dbReference type="InterPro" id="IPR050817">
    <property type="entry name" value="DjlA_DnaK_co-chaperone"/>
</dbReference>
<organism evidence="3 4">
    <name type="scientific">Aureobasidium vineae</name>
    <dbReference type="NCBI Taxonomy" id="2773715"/>
    <lineage>
        <taxon>Eukaryota</taxon>
        <taxon>Fungi</taxon>
        <taxon>Dikarya</taxon>
        <taxon>Ascomycota</taxon>
        <taxon>Pezizomycotina</taxon>
        <taxon>Dothideomycetes</taxon>
        <taxon>Dothideomycetidae</taxon>
        <taxon>Dothideales</taxon>
        <taxon>Saccotheciaceae</taxon>
        <taxon>Aureobasidium</taxon>
    </lineage>
</organism>
<dbReference type="SUPFAM" id="SSF46565">
    <property type="entry name" value="Chaperone J-domain"/>
    <property type="match status" value="1"/>
</dbReference>